<dbReference type="RefSeq" id="WP_072283286.1">
    <property type="nucleotide sequence ID" value="NZ_CP015519.1"/>
</dbReference>
<feature type="compositionally biased region" description="Polar residues" evidence="1">
    <location>
        <begin position="198"/>
        <end position="207"/>
    </location>
</feature>
<feature type="compositionally biased region" description="Low complexity" evidence="1">
    <location>
        <begin position="186"/>
        <end position="197"/>
    </location>
</feature>
<feature type="compositionally biased region" description="Polar residues" evidence="1">
    <location>
        <begin position="509"/>
        <end position="538"/>
    </location>
</feature>
<dbReference type="AlphaFoldDB" id="A0A1L3GN36"/>
<dbReference type="OrthoDB" id="5432473at2"/>
<dbReference type="InterPro" id="IPR021136">
    <property type="entry name" value="Flagellar_hook_control-like_C"/>
</dbReference>
<reference evidence="3 4" key="1">
    <citation type="journal article" date="2017" name="Genome Announc.">
        <title>Complete Genome Sequences of Two Acetylene-Fermenting Pelobacter acetylenicus Strains.</title>
        <authorList>
            <person name="Sutton J.M."/>
            <person name="Baesman S.M."/>
            <person name="Fierst J.L."/>
            <person name="Poret-Peterson A.T."/>
            <person name="Oremland R.S."/>
            <person name="Dunlap D.S."/>
            <person name="Akob D.M."/>
        </authorList>
    </citation>
    <scope>NUCLEOTIDE SEQUENCE [LARGE SCALE GENOMIC DNA]</scope>
    <source>
        <strain evidence="3 4">SFB93</strain>
    </source>
</reference>
<sequence length="538" mass="56425">MEMLNIPPAQPQTKPPAAPKGTTDKCENASFQNVLGKASKNAQKDPHNETVNATEDGATGVESTAQPGGEATKDSQPVVSAEGEEQTTEPSADDTTPVELVLGAVPSLPAEAVQAEPISKTSSGSTVAEDVNSVNTAPLLSEAPLQEVQTEAAWKNQVTPAANAAYDGAIQKAAVKDAAPFTEQPAASTDDTATKATQNQPTATETSPIAEKIVVDSVLRAGLAKRTASVDSRQKAAVSASAASAITQINPATTSEQTDLAANESGKKAGLMEGSLGSLLQEVRPLRDLSRGRQNASLNRSEIASIAISGEASAQVVAETQNEDSLPSFASKQENGFSVLQSDAATNGANSAINATTFESALNSGIHGSPTAQQGNQPLQAAPVESASIRLASGEFLSENQIVDQVLERISVERVGDQSRIVVKMNPEELGEVKLALTMEKDQLRAQLLTQNHQVQEILEKHLPKLHEALNQQGIKLEDIQVGVDSNRHSGREAFADHRQPDTFHRHQNAPTGSVNNDPVHTTASARSVSTEGLSLRI</sequence>
<dbReference type="InterPro" id="IPR038610">
    <property type="entry name" value="FliK-like_C_sf"/>
</dbReference>
<evidence type="ECO:0000259" key="2">
    <source>
        <dbReference type="Pfam" id="PF02120"/>
    </source>
</evidence>
<feature type="region of interest" description="Disordered" evidence="1">
    <location>
        <begin position="1"/>
        <end position="98"/>
    </location>
</feature>
<name>A0A1L3GN36_9BACT</name>
<feature type="domain" description="Flagellar hook-length control protein-like C-terminal" evidence="2">
    <location>
        <begin position="412"/>
        <end position="489"/>
    </location>
</feature>
<dbReference type="Gene3D" id="3.30.750.140">
    <property type="match status" value="1"/>
</dbReference>
<gene>
    <name evidence="3" type="ORF">A7E78_05365</name>
</gene>
<protein>
    <recommendedName>
        <fullName evidence="2">Flagellar hook-length control protein-like C-terminal domain-containing protein</fullName>
    </recommendedName>
</protein>
<dbReference type="Proteomes" id="UP000182517">
    <property type="component" value="Chromosome"/>
</dbReference>
<evidence type="ECO:0000313" key="4">
    <source>
        <dbReference type="Proteomes" id="UP000182517"/>
    </source>
</evidence>
<dbReference type="KEGG" id="pef:A7E78_05365"/>
<proteinExistence type="predicted"/>
<feature type="compositionally biased region" description="Pro residues" evidence="1">
    <location>
        <begin position="8"/>
        <end position="18"/>
    </location>
</feature>
<dbReference type="Pfam" id="PF02120">
    <property type="entry name" value="Flg_hook"/>
    <property type="match status" value="1"/>
</dbReference>
<feature type="region of interest" description="Disordered" evidence="1">
    <location>
        <begin position="181"/>
        <end position="208"/>
    </location>
</feature>
<keyword evidence="4" id="KW-1185">Reference proteome</keyword>
<dbReference type="CDD" id="cd17470">
    <property type="entry name" value="T3SS_Flik_C"/>
    <property type="match status" value="1"/>
</dbReference>
<dbReference type="STRING" id="1842532.A7E78_05365"/>
<evidence type="ECO:0000256" key="1">
    <source>
        <dbReference type="SAM" id="MobiDB-lite"/>
    </source>
</evidence>
<accession>A0A1L3GN36</accession>
<feature type="region of interest" description="Disordered" evidence="1">
    <location>
        <begin position="497"/>
        <end position="538"/>
    </location>
</feature>
<organism evidence="3 4">
    <name type="scientific">Syntrophotalea acetylenivorans</name>
    <dbReference type="NCBI Taxonomy" id="1842532"/>
    <lineage>
        <taxon>Bacteria</taxon>
        <taxon>Pseudomonadati</taxon>
        <taxon>Thermodesulfobacteriota</taxon>
        <taxon>Desulfuromonadia</taxon>
        <taxon>Desulfuromonadales</taxon>
        <taxon>Syntrophotaleaceae</taxon>
        <taxon>Syntrophotalea</taxon>
    </lineage>
</organism>
<dbReference type="EMBL" id="CP015519">
    <property type="protein sequence ID" value="APG27321.1"/>
    <property type="molecule type" value="Genomic_DNA"/>
</dbReference>
<evidence type="ECO:0000313" key="3">
    <source>
        <dbReference type="EMBL" id="APG27321.1"/>
    </source>
</evidence>